<comment type="caution">
    <text evidence="2">The sequence shown here is derived from an EMBL/GenBank/DDBJ whole genome shotgun (WGS) entry which is preliminary data.</text>
</comment>
<dbReference type="EMBL" id="AVOT02002787">
    <property type="protein sequence ID" value="MBW0471525.1"/>
    <property type="molecule type" value="Genomic_DNA"/>
</dbReference>
<evidence type="ECO:0000259" key="1">
    <source>
        <dbReference type="PROSITE" id="PS50013"/>
    </source>
</evidence>
<dbReference type="Pfam" id="PF00385">
    <property type="entry name" value="Chromo"/>
    <property type="match status" value="1"/>
</dbReference>
<dbReference type="Gene3D" id="2.40.50.40">
    <property type="match status" value="1"/>
</dbReference>
<protein>
    <recommendedName>
        <fullName evidence="1">Chromo domain-containing protein</fullName>
    </recommendedName>
</protein>
<keyword evidence="3" id="KW-1185">Reference proteome</keyword>
<dbReference type="PROSITE" id="PS50013">
    <property type="entry name" value="CHROMO_2"/>
    <property type="match status" value="1"/>
</dbReference>
<dbReference type="InterPro" id="IPR016197">
    <property type="entry name" value="Chromo-like_dom_sf"/>
</dbReference>
<evidence type="ECO:0000313" key="2">
    <source>
        <dbReference type="EMBL" id="MBW0471525.1"/>
    </source>
</evidence>
<name>A0A9Q3BVJ0_9BASI</name>
<accession>A0A9Q3BVJ0</accession>
<organism evidence="2 3">
    <name type="scientific">Austropuccinia psidii MF-1</name>
    <dbReference type="NCBI Taxonomy" id="1389203"/>
    <lineage>
        <taxon>Eukaryota</taxon>
        <taxon>Fungi</taxon>
        <taxon>Dikarya</taxon>
        <taxon>Basidiomycota</taxon>
        <taxon>Pucciniomycotina</taxon>
        <taxon>Pucciniomycetes</taxon>
        <taxon>Pucciniales</taxon>
        <taxon>Sphaerophragmiaceae</taxon>
        <taxon>Austropuccinia</taxon>
    </lineage>
</organism>
<dbReference type="GO" id="GO:0006338">
    <property type="term" value="P:chromatin remodeling"/>
    <property type="evidence" value="ECO:0007669"/>
    <property type="project" value="UniProtKB-ARBA"/>
</dbReference>
<dbReference type="InterPro" id="IPR000953">
    <property type="entry name" value="Chromo/chromo_shadow_dom"/>
</dbReference>
<dbReference type="CDD" id="cd00024">
    <property type="entry name" value="CD_CSD"/>
    <property type="match status" value="1"/>
</dbReference>
<reference evidence="2" key="1">
    <citation type="submission" date="2021-03" db="EMBL/GenBank/DDBJ databases">
        <title>Draft genome sequence of rust myrtle Austropuccinia psidii MF-1, a brazilian biotype.</title>
        <authorList>
            <person name="Quecine M.C."/>
            <person name="Pachon D.M.R."/>
            <person name="Bonatelli M.L."/>
            <person name="Correr F.H."/>
            <person name="Franceschini L.M."/>
            <person name="Leite T.F."/>
            <person name="Margarido G.R.A."/>
            <person name="Almeida C.A."/>
            <person name="Ferrarezi J.A."/>
            <person name="Labate C.A."/>
        </authorList>
    </citation>
    <scope>NUCLEOTIDE SEQUENCE</scope>
    <source>
        <strain evidence="2">MF-1</strain>
    </source>
</reference>
<feature type="domain" description="Chromo" evidence="1">
    <location>
        <begin position="31"/>
        <end position="80"/>
    </location>
</feature>
<dbReference type="SUPFAM" id="SSF54160">
    <property type="entry name" value="Chromo domain-like"/>
    <property type="match status" value="1"/>
</dbReference>
<sequence>MSLVEPVKKSTIPNKHQFPPPAVILEEQEEWEVAQFLDSNLKRGILWYLVEWKVINDAPERTTWEAASNLSNSQDLVKDFCTLYPEKSGPNTSRV</sequence>
<dbReference type="AlphaFoldDB" id="A0A9Q3BVJ0"/>
<proteinExistence type="predicted"/>
<evidence type="ECO:0000313" key="3">
    <source>
        <dbReference type="Proteomes" id="UP000765509"/>
    </source>
</evidence>
<dbReference type="InterPro" id="IPR023780">
    <property type="entry name" value="Chromo_domain"/>
</dbReference>
<gene>
    <name evidence="2" type="ORF">O181_011240</name>
</gene>
<dbReference type="Proteomes" id="UP000765509">
    <property type="component" value="Unassembled WGS sequence"/>
</dbReference>